<comment type="caution">
    <text evidence="3">The sequence shown here is derived from an EMBL/GenBank/DDBJ whole genome shotgun (WGS) entry which is preliminary data.</text>
</comment>
<dbReference type="Proteomes" id="UP000789423">
    <property type="component" value="Unassembled WGS sequence"/>
</dbReference>
<dbReference type="PROSITE" id="PS50156">
    <property type="entry name" value="SSD"/>
    <property type="match status" value="1"/>
</dbReference>
<proteinExistence type="predicted"/>
<evidence type="ECO:0000313" key="3">
    <source>
        <dbReference type="EMBL" id="CAG9614447.1"/>
    </source>
</evidence>
<dbReference type="InterPro" id="IPR027463">
    <property type="entry name" value="AcrB_DN_DC_subdom"/>
</dbReference>
<feature type="transmembrane region" description="Helical" evidence="1">
    <location>
        <begin position="520"/>
        <end position="541"/>
    </location>
</feature>
<dbReference type="InterPro" id="IPR001036">
    <property type="entry name" value="Acrflvin-R"/>
</dbReference>
<dbReference type="Gene3D" id="1.20.1640.10">
    <property type="entry name" value="Multidrug efflux transporter AcrB transmembrane domain"/>
    <property type="match status" value="2"/>
</dbReference>
<feature type="transmembrane region" description="Helical" evidence="1">
    <location>
        <begin position="421"/>
        <end position="452"/>
    </location>
</feature>
<feature type="transmembrane region" description="Helical" evidence="1">
    <location>
        <begin position="866"/>
        <end position="885"/>
    </location>
</feature>
<dbReference type="Pfam" id="PF00873">
    <property type="entry name" value="ACR_tran"/>
    <property type="match status" value="1"/>
</dbReference>
<feature type="transmembrane region" description="Helical" evidence="1">
    <location>
        <begin position="330"/>
        <end position="352"/>
    </location>
</feature>
<keyword evidence="1" id="KW-1133">Transmembrane helix</keyword>
<feature type="transmembrane region" description="Helical" evidence="1">
    <location>
        <begin position="382"/>
        <end position="400"/>
    </location>
</feature>
<keyword evidence="1" id="KW-0812">Transmembrane</keyword>
<feature type="transmembrane region" description="Helical" evidence="1">
    <location>
        <begin position="359"/>
        <end position="376"/>
    </location>
</feature>
<dbReference type="PANTHER" id="PTHR32063:SF0">
    <property type="entry name" value="SWARMING MOTILITY PROTEIN SWRC"/>
    <property type="match status" value="1"/>
</dbReference>
<accession>A0ABN8A1Q4</accession>
<dbReference type="Gene3D" id="3.30.2090.10">
    <property type="entry name" value="Multidrug efflux transporter AcrB TolC docking domain, DN and DC subdomains"/>
    <property type="match status" value="2"/>
</dbReference>
<feature type="transmembrane region" description="Helical" evidence="1">
    <location>
        <begin position="918"/>
        <end position="939"/>
    </location>
</feature>
<dbReference type="SUPFAM" id="SSF82866">
    <property type="entry name" value="Multidrug efflux transporter AcrB transmembrane domain"/>
    <property type="match status" value="2"/>
</dbReference>
<dbReference type="EMBL" id="CAKJTI010000028">
    <property type="protein sequence ID" value="CAG9614447.1"/>
    <property type="molecule type" value="Genomic_DNA"/>
</dbReference>
<dbReference type="Gene3D" id="3.30.70.1320">
    <property type="entry name" value="Multidrug efflux transporter AcrB pore domain like"/>
    <property type="match status" value="1"/>
</dbReference>
<reference evidence="3 4" key="1">
    <citation type="submission" date="2021-10" db="EMBL/GenBank/DDBJ databases">
        <authorList>
            <person name="Criscuolo A."/>
        </authorList>
    </citation>
    <scope>NUCLEOTIDE SEQUENCE [LARGE SCALE GENOMIC DNA]</scope>
    <source>
        <strain evidence="4">CIP 111899</strain>
    </source>
</reference>
<feature type="domain" description="SSD" evidence="2">
    <location>
        <begin position="368"/>
        <end position="489"/>
    </location>
</feature>
<dbReference type="PANTHER" id="PTHR32063">
    <property type="match status" value="1"/>
</dbReference>
<keyword evidence="1" id="KW-0472">Membrane</keyword>
<feature type="transmembrane region" description="Helical" evidence="1">
    <location>
        <begin position="995"/>
        <end position="1018"/>
    </location>
</feature>
<dbReference type="PRINTS" id="PR00702">
    <property type="entry name" value="ACRIFLAVINRP"/>
</dbReference>
<protein>
    <submittedName>
        <fullName evidence="3">Swarming motility protein SwrC</fullName>
    </submittedName>
</protein>
<evidence type="ECO:0000256" key="1">
    <source>
        <dbReference type="SAM" id="Phobius"/>
    </source>
</evidence>
<gene>
    <name evidence="3" type="primary">swrC_4</name>
    <name evidence="3" type="ORF">BACCIP111899_03677</name>
</gene>
<feature type="transmembrane region" description="Helical" evidence="1">
    <location>
        <begin position="464"/>
        <end position="489"/>
    </location>
</feature>
<dbReference type="InterPro" id="IPR000731">
    <property type="entry name" value="SSD"/>
</dbReference>
<keyword evidence="4" id="KW-1185">Reference proteome</keyword>
<dbReference type="SUPFAM" id="SSF82714">
    <property type="entry name" value="Multidrug efflux transporter AcrB TolC docking domain, DN and DC subdomains"/>
    <property type="match status" value="1"/>
</dbReference>
<feature type="transmembrane region" description="Helical" evidence="1">
    <location>
        <begin position="892"/>
        <end position="912"/>
    </location>
</feature>
<evidence type="ECO:0000313" key="4">
    <source>
        <dbReference type="Proteomes" id="UP000789423"/>
    </source>
</evidence>
<dbReference type="Gene3D" id="3.30.70.1430">
    <property type="entry name" value="Multidrug efflux transporter AcrB pore domain"/>
    <property type="match status" value="2"/>
</dbReference>
<name>A0ABN8A1Q4_9BACI</name>
<organism evidence="3 4">
    <name type="scientific">Bacillus rhizoplanae</name>
    <dbReference type="NCBI Taxonomy" id="2880966"/>
    <lineage>
        <taxon>Bacteria</taxon>
        <taxon>Bacillati</taxon>
        <taxon>Bacillota</taxon>
        <taxon>Bacilli</taxon>
        <taxon>Bacillales</taxon>
        <taxon>Bacillaceae</taxon>
        <taxon>Bacillus</taxon>
    </lineage>
</organism>
<sequence>MKKIVEGAMQRGILMIVCALIILAWGGISAFQMQRDYLPGINNNTLTVSMRVPAEQADQIKKEITDPLVSAAQTVDGLANVETTSYDGGLFMSLYFPMNFDMKKAEDDVNKALANAQLPPTVTTKPTVTRVTTSSFPVLTYSLTSSKFNEQELRSNVQQDIVKQIKSVPGVSDVSAFGGAKDGFVLTVRTKDLAKNGLTLDDVNKSLSTSFPSLPKGTMLNNQLSIPVSFDGLTLDEQQIKNVPVKNAEGKTVPLSTVADISRSLNDVKTVSRTNGQASVVLNVIKTPSANITDVAEQVKDRVQHLDSVKNGDVSMQVLLDREQELNSSLFGLVREGLLGCLFSMICVFFFFRNVRSTLLIAISLPISLLATTAILKSMGITLNILTVSGLIVAMGRIVDDSIVILDNMYRKKEESKEKSLLSLLGSAVTEMLPAILASTLTTIAVFIPITMVGGMISASYSGFAWSVVIALITSFFVAMFVIPALAFMGWKGAPSNKKSVSIEPMMKPVLQSALKHKKAMVFGSVIIFVFAAIYAAFLPINFLPSAKSGQIAVKVELPKGSTLPEVDAEVQKVEQTLKENPKVKSYSSSFGSTMTPQSDDVFDQGGGFIQSPNVANLSVTLKNDKDADSVIQNLQSQLPHLSDKVAYTVTSQNISGDDSQMKLLLTGADQVTLDQTAQKVRTELANIPGLSVDGKVDLTNGLPKYKVTLNRSAIEQQGVNVADILKVVNRYMVQAKDATITIDHKNLPVDVYLDQIASGQDSKVQIDASPSDVMASLGAETFQTKDGNSVRFDQLATITKDTSPSTISERDGQPFSAVTAQITSSDISKVSNQVDQTLQNMKLPNGVSYSIGGISEQVKQMIFDMSVAVAFSILLVLLVISSVFKGWRAPLAVLLSIPLALSGVVVALALFGGEWNLAALIGVLMLTGIVVTNGIVLIDKIERNRKEGMPIKEAVLNGSLSRIRPILMTAAATILTLLPLAFSHNADTVISQTLGIVVIGGMVTSTINSFIIIPIIYEWLHKKYAHSKIEVTKNAKHLS</sequence>
<dbReference type="SUPFAM" id="SSF82693">
    <property type="entry name" value="Multidrug efflux transporter AcrB pore domain, PN1, PN2, PC1 and PC2 subdomains"/>
    <property type="match status" value="3"/>
</dbReference>
<evidence type="ECO:0000259" key="2">
    <source>
        <dbReference type="PROSITE" id="PS50156"/>
    </source>
</evidence>
<feature type="transmembrane region" description="Helical" evidence="1">
    <location>
        <begin position="12"/>
        <end position="31"/>
    </location>
</feature>
<dbReference type="Gene3D" id="3.30.70.1440">
    <property type="entry name" value="Multidrug efflux transporter AcrB pore domain"/>
    <property type="match status" value="1"/>
</dbReference>
<dbReference type="RefSeq" id="WP_230576402.1">
    <property type="nucleotide sequence ID" value="NZ_CAKJTI010000028.1"/>
</dbReference>
<feature type="transmembrane region" description="Helical" evidence="1">
    <location>
        <begin position="960"/>
        <end position="983"/>
    </location>
</feature>